<evidence type="ECO:0000313" key="2">
    <source>
        <dbReference type="Proteomes" id="UP000189940"/>
    </source>
</evidence>
<dbReference type="AlphaFoldDB" id="A0A1V4HZU3"/>
<organism evidence="1 2">
    <name type="scientific">Nitrobacter vulgaris</name>
    <dbReference type="NCBI Taxonomy" id="29421"/>
    <lineage>
        <taxon>Bacteria</taxon>
        <taxon>Pseudomonadati</taxon>
        <taxon>Pseudomonadota</taxon>
        <taxon>Alphaproteobacteria</taxon>
        <taxon>Hyphomicrobiales</taxon>
        <taxon>Nitrobacteraceae</taxon>
        <taxon>Nitrobacter</taxon>
    </lineage>
</organism>
<dbReference type="Proteomes" id="UP000189940">
    <property type="component" value="Unassembled WGS sequence"/>
</dbReference>
<accession>A0A1V4HZU3</accession>
<evidence type="ECO:0000313" key="1">
    <source>
        <dbReference type="EMBL" id="OPH83477.1"/>
    </source>
</evidence>
<dbReference type="EMBL" id="MWPQ01000029">
    <property type="protein sequence ID" value="OPH83477.1"/>
    <property type="molecule type" value="Genomic_DNA"/>
</dbReference>
<protein>
    <submittedName>
        <fullName evidence="1">Uncharacterized protein</fullName>
    </submittedName>
</protein>
<gene>
    <name evidence="1" type="ORF">B2M20_06815</name>
</gene>
<dbReference type="OrthoDB" id="8265449at2"/>
<keyword evidence="2" id="KW-1185">Reference proteome</keyword>
<dbReference type="RefSeq" id="WP_079446322.1">
    <property type="nucleotide sequence ID" value="NZ_JAVDPZ010000049.1"/>
</dbReference>
<sequence>MPRHISFYDESLGKQIDGSYTSDGKVIHAGSGDLGAKSATIGHLGNATTFPVDQVGQDLLAQKLLSELAHREAKNGHGHGH</sequence>
<reference evidence="1 2" key="1">
    <citation type="submission" date="2017-02" db="EMBL/GenBank/DDBJ databases">
        <title>Genome sequence of the nitrite-oxidizing bacterium Nitrobacter vulgaris strain Ab1.</title>
        <authorList>
            <person name="Mellbye B.L."/>
            <person name="Davis E.W."/>
            <person name="Spieck E."/>
            <person name="Chang J.H."/>
            <person name="Bottomley P.J."/>
            <person name="Sayavedra-Soto L.A."/>
        </authorList>
    </citation>
    <scope>NUCLEOTIDE SEQUENCE [LARGE SCALE GENOMIC DNA]</scope>
    <source>
        <strain evidence="1 2">Ab1</strain>
    </source>
</reference>
<proteinExistence type="predicted"/>
<name>A0A1V4HZU3_NITVU</name>
<comment type="caution">
    <text evidence="1">The sequence shown here is derived from an EMBL/GenBank/DDBJ whole genome shotgun (WGS) entry which is preliminary data.</text>
</comment>